<reference evidence="1 2" key="1">
    <citation type="submission" date="2023-05" db="EMBL/GenBank/DDBJ databases">
        <title>B98-5 Cell Line De Novo Hybrid Assembly: An Optical Mapping Approach.</title>
        <authorList>
            <person name="Kananen K."/>
            <person name="Auerbach J.A."/>
            <person name="Kautto E."/>
            <person name="Blachly J.S."/>
        </authorList>
    </citation>
    <scope>NUCLEOTIDE SEQUENCE [LARGE SCALE GENOMIC DNA]</scope>
    <source>
        <strain evidence="1">B95-8</strain>
        <tissue evidence="1">Cell line</tissue>
    </source>
</reference>
<dbReference type="EMBL" id="JASSZA010000008">
    <property type="protein sequence ID" value="KAK2104801.1"/>
    <property type="molecule type" value="Genomic_DNA"/>
</dbReference>
<evidence type="ECO:0000313" key="1">
    <source>
        <dbReference type="EMBL" id="KAK2104801.1"/>
    </source>
</evidence>
<keyword evidence="2" id="KW-1185">Reference proteome</keyword>
<evidence type="ECO:0000313" key="2">
    <source>
        <dbReference type="Proteomes" id="UP001266305"/>
    </source>
</evidence>
<sequence length="79" mass="8416">GWRGQLAALPVYAPDLVTDTSLMTAPGLQPCCETRPEAGPSGTQPGLSSLIALLSGWLYRQALGWAFQMGAAQRERSLK</sequence>
<proteinExistence type="predicted"/>
<feature type="non-terminal residue" evidence="1">
    <location>
        <position position="1"/>
    </location>
</feature>
<accession>A0ABQ9V5Z5</accession>
<gene>
    <name evidence="1" type="ORF">P7K49_018657</name>
</gene>
<organism evidence="1 2">
    <name type="scientific">Saguinus oedipus</name>
    <name type="common">Cotton-top tamarin</name>
    <name type="synonym">Oedipomidas oedipus</name>
    <dbReference type="NCBI Taxonomy" id="9490"/>
    <lineage>
        <taxon>Eukaryota</taxon>
        <taxon>Metazoa</taxon>
        <taxon>Chordata</taxon>
        <taxon>Craniata</taxon>
        <taxon>Vertebrata</taxon>
        <taxon>Euteleostomi</taxon>
        <taxon>Mammalia</taxon>
        <taxon>Eutheria</taxon>
        <taxon>Euarchontoglires</taxon>
        <taxon>Primates</taxon>
        <taxon>Haplorrhini</taxon>
        <taxon>Platyrrhini</taxon>
        <taxon>Cebidae</taxon>
        <taxon>Callitrichinae</taxon>
        <taxon>Saguinus</taxon>
    </lineage>
</organism>
<protein>
    <submittedName>
        <fullName evidence="1">Uncharacterized protein</fullName>
    </submittedName>
</protein>
<name>A0ABQ9V5Z5_SAGOE</name>
<comment type="caution">
    <text evidence="1">The sequence shown here is derived from an EMBL/GenBank/DDBJ whole genome shotgun (WGS) entry which is preliminary data.</text>
</comment>
<dbReference type="Proteomes" id="UP001266305">
    <property type="component" value="Unassembled WGS sequence"/>
</dbReference>